<evidence type="ECO:0000313" key="2">
    <source>
        <dbReference type="Proteomes" id="UP000886653"/>
    </source>
</evidence>
<reference evidence="1" key="1">
    <citation type="submission" date="2013-11" db="EMBL/GenBank/DDBJ databases">
        <title>Genome sequence of the fusiform rust pathogen reveals effectors for host alternation and coevolution with pine.</title>
        <authorList>
            <consortium name="DOE Joint Genome Institute"/>
            <person name="Smith K."/>
            <person name="Pendleton A."/>
            <person name="Kubisiak T."/>
            <person name="Anderson C."/>
            <person name="Salamov A."/>
            <person name="Aerts A."/>
            <person name="Riley R."/>
            <person name="Clum A."/>
            <person name="Lindquist E."/>
            <person name="Ence D."/>
            <person name="Campbell M."/>
            <person name="Kronenberg Z."/>
            <person name="Feau N."/>
            <person name="Dhillon B."/>
            <person name="Hamelin R."/>
            <person name="Burleigh J."/>
            <person name="Smith J."/>
            <person name="Yandell M."/>
            <person name="Nelson C."/>
            <person name="Grigoriev I."/>
            <person name="Davis J."/>
        </authorList>
    </citation>
    <scope>NUCLEOTIDE SEQUENCE</scope>
    <source>
        <strain evidence="1">G11</strain>
    </source>
</reference>
<dbReference type="AlphaFoldDB" id="A0A9P6T6P8"/>
<organism evidence="1 2">
    <name type="scientific">Cronartium quercuum f. sp. fusiforme G11</name>
    <dbReference type="NCBI Taxonomy" id="708437"/>
    <lineage>
        <taxon>Eukaryota</taxon>
        <taxon>Fungi</taxon>
        <taxon>Dikarya</taxon>
        <taxon>Basidiomycota</taxon>
        <taxon>Pucciniomycotina</taxon>
        <taxon>Pucciniomycetes</taxon>
        <taxon>Pucciniales</taxon>
        <taxon>Coleosporiaceae</taxon>
        <taxon>Cronartium</taxon>
    </lineage>
</organism>
<dbReference type="EMBL" id="MU167547">
    <property type="protein sequence ID" value="KAG0139643.1"/>
    <property type="molecule type" value="Genomic_DNA"/>
</dbReference>
<comment type="caution">
    <text evidence="1">The sequence shown here is derived from an EMBL/GenBank/DDBJ whole genome shotgun (WGS) entry which is preliminary data.</text>
</comment>
<dbReference type="Proteomes" id="UP000886653">
    <property type="component" value="Unassembled WGS sequence"/>
</dbReference>
<gene>
    <name evidence="1" type="ORF">CROQUDRAFT_101258</name>
</gene>
<accession>A0A9P6T6P8</accession>
<keyword evidence="2" id="KW-1185">Reference proteome</keyword>
<evidence type="ECO:0000313" key="1">
    <source>
        <dbReference type="EMBL" id="KAG0139643.1"/>
    </source>
</evidence>
<name>A0A9P6T6P8_9BASI</name>
<protein>
    <submittedName>
        <fullName evidence="1">Uncharacterized protein</fullName>
    </submittedName>
</protein>
<sequence length="175" mass="19537">MRIKIGPGLQDRYLKSPGRGPRTPWACPAPGASLDSASDMQAPHWCLHCKRQLIATSVKAVHACWVDYYSPNEVSRGVQPGAYAAMARWRMGPGQVRLPLLLSIIMIVILRDRKRSLPQGLLLKPEGTISIGQTHKPRFIFQLHSKLLQLPDRVSFNLELRGVFVFIGNDAVAYI</sequence>
<proteinExistence type="predicted"/>